<accession>A0A5J4PNZ4</accession>
<name>A0A5J4PNZ4_9ZZZZ</name>
<proteinExistence type="predicted"/>
<dbReference type="AlphaFoldDB" id="A0A5J4PNZ4"/>
<feature type="non-terminal residue" evidence="1">
    <location>
        <position position="1"/>
    </location>
</feature>
<organism evidence="1">
    <name type="scientific">termite gut metagenome</name>
    <dbReference type="NCBI Taxonomy" id="433724"/>
    <lineage>
        <taxon>unclassified sequences</taxon>
        <taxon>metagenomes</taxon>
        <taxon>organismal metagenomes</taxon>
    </lineage>
</organism>
<evidence type="ECO:0000313" key="1">
    <source>
        <dbReference type="EMBL" id="KAA6310588.1"/>
    </source>
</evidence>
<gene>
    <name evidence="1" type="ORF">EZS27_038133</name>
</gene>
<dbReference type="Pfam" id="PF14121">
    <property type="entry name" value="Porin_10"/>
    <property type="match status" value="1"/>
</dbReference>
<comment type="caution">
    <text evidence="1">The sequence shown here is derived from an EMBL/GenBank/DDBJ whole genome shotgun (WGS) entry which is preliminary data.</text>
</comment>
<protein>
    <recommendedName>
        <fullName evidence="2">Porin</fullName>
    </recommendedName>
</protein>
<reference evidence="1" key="1">
    <citation type="submission" date="2019-03" db="EMBL/GenBank/DDBJ databases">
        <title>Single cell metagenomics reveals metabolic interactions within the superorganism composed of flagellate Streblomastix strix and complex community of Bacteroidetes bacteria on its surface.</title>
        <authorList>
            <person name="Treitli S.C."/>
            <person name="Kolisko M."/>
            <person name="Husnik F."/>
            <person name="Keeling P."/>
            <person name="Hampl V."/>
        </authorList>
    </citation>
    <scope>NUCLEOTIDE SEQUENCE</scope>
    <source>
        <strain evidence="1">STM</strain>
    </source>
</reference>
<dbReference type="EMBL" id="SNRY01007348">
    <property type="protein sequence ID" value="KAA6310588.1"/>
    <property type="molecule type" value="Genomic_DNA"/>
</dbReference>
<sequence>INLYANLHLKRTRIFVMMYHVNEGIIGDSNYFLVPHFPINQSLLKFGLSWNFYD</sequence>
<evidence type="ECO:0008006" key="2">
    <source>
        <dbReference type="Google" id="ProtNLM"/>
    </source>
</evidence>
<dbReference type="InterPro" id="IPR025631">
    <property type="entry name" value="Porin_10"/>
</dbReference>